<sequence>MTTQPARQVLAEGGEHGAVRPHQARPGAEMSTQYRDLAAQREEFNIPGILRPRQQQEQSEEPDEDQAEHAQRHTVRTCHDHYEPQSA</sequence>
<protein>
    <submittedName>
        <fullName evidence="2">Uncharacterized protein</fullName>
    </submittedName>
</protein>
<dbReference type="Proteomes" id="UP001595765">
    <property type="component" value="Unassembled WGS sequence"/>
</dbReference>
<name>A0ABV8HV45_9ACTN</name>
<feature type="compositionally biased region" description="Basic and acidic residues" evidence="1">
    <location>
        <begin position="67"/>
        <end position="87"/>
    </location>
</feature>
<dbReference type="RefSeq" id="WP_386433370.1">
    <property type="nucleotide sequence ID" value="NZ_JBHSBB010000016.1"/>
</dbReference>
<keyword evidence="3" id="KW-1185">Reference proteome</keyword>
<reference evidence="3" key="1">
    <citation type="journal article" date="2019" name="Int. J. Syst. Evol. Microbiol.">
        <title>The Global Catalogue of Microorganisms (GCM) 10K type strain sequencing project: providing services to taxonomists for standard genome sequencing and annotation.</title>
        <authorList>
            <consortium name="The Broad Institute Genomics Platform"/>
            <consortium name="The Broad Institute Genome Sequencing Center for Infectious Disease"/>
            <person name="Wu L."/>
            <person name="Ma J."/>
        </authorList>
    </citation>
    <scope>NUCLEOTIDE SEQUENCE [LARGE SCALE GENOMIC DNA]</scope>
    <source>
        <strain evidence="3">CGMCC 4.7237</strain>
    </source>
</reference>
<gene>
    <name evidence="2" type="ORF">ACFO3J_25020</name>
</gene>
<feature type="region of interest" description="Disordered" evidence="1">
    <location>
        <begin position="1"/>
        <end position="87"/>
    </location>
</feature>
<dbReference type="EMBL" id="JBHSBB010000016">
    <property type="protein sequence ID" value="MFC4034705.1"/>
    <property type="molecule type" value="Genomic_DNA"/>
</dbReference>
<proteinExistence type="predicted"/>
<comment type="caution">
    <text evidence="2">The sequence shown here is derived from an EMBL/GenBank/DDBJ whole genome shotgun (WGS) entry which is preliminary data.</text>
</comment>
<evidence type="ECO:0000313" key="2">
    <source>
        <dbReference type="EMBL" id="MFC4034705.1"/>
    </source>
</evidence>
<evidence type="ECO:0000256" key="1">
    <source>
        <dbReference type="SAM" id="MobiDB-lite"/>
    </source>
</evidence>
<evidence type="ECO:0000313" key="3">
    <source>
        <dbReference type="Proteomes" id="UP001595765"/>
    </source>
</evidence>
<accession>A0ABV8HV45</accession>
<organism evidence="2 3">
    <name type="scientific">Streptomyces polygonati</name>
    <dbReference type="NCBI Taxonomy" id="1617087"/>
    <lineage>
        <taxon>Bacteria</taxon>
        <taxon>Bacillati</taxon>
        <taxon>Actinomycetota</taxon>
        <taxon>Actinomycetes</taxon>
        <taxon>Kitasatosporales</taxon>
        <taxon>Streptomycetaceae</taxon>
        <taxon>Streptomyces</taxon>
    </lineage>
</organism>